<accession>A0A7X3G644</accession>
<dbReference type="PANTHER" id="PTHR43236">
    <property type="entry name" value="ANTITOXIN HIGA1"/>
    <property type="match status" value="1"/>
</dbReference>
<dbReference type="PANTHER" id="PTHR43236:SF2">
    <property type="entry name" value="BLL0069 PROTEIN"/>
    <property type="match status" value="1"/>
</dbReference>
<dbReference type="SMART" id="SM00530">
    <property type="entry name" value="HTH_XRE"/>
    <property type="match status" value="1"/>
</dbReference>
<protein>
    <submittedName>
        <fullName evidence="2">Helix-turn-helix domain-containing protein</fullName>
    </submittedName>
</protein>
<dbReference type="AlphaFoldDB" id="A0A7X3G644"/>
<dbReference type="CDD" id="cd00093">
    <property type="entry name" value="HTH_XRE"/>
    <property type="match status" value="1"/>
</dbReference>
<keyword evidence="3" id="KW-1185">Reference proteome</keyword>
<gene>
    <name evidence="2" type="ORF">GPY61_30830</name>
</gene>
<comment type="caution">
    <text evidence="2">The sequence shown here is derived from an EMBL/GenBank/DDBJ whole genome shotgun (WGS) entry which is preliminary data.</text>
</comment>
<dbReference type="GO" id="GO:0003677">
    <property type="term" value="F:DNA binding"/>
    <property type="evidence" value="ECO:0007669"/>
    <property type="project" value="InterPro"/>
</dbReference>
<dbReference type="EMBL" id="WSES01000013">
    <property type="protein sequence ID" value="MVW64328.1"/>
    <property type="molecule type" value="Genomic_DNA"/>
</dbReference>
<proteinExistence type="predicted"/>
<name>A0A7X3G644_9BURK</name>
<evidence type="ECO:0000313" key="2">
    <source>
        <dbReference type="EMBL" id="MVW64328.1"/>
    </source>
</evidence>
<organism evidence="2 3">
    <name type="scientific">Massilia cellulosiltytica</name>
    <dbReference type="NCBI Taxonomy" id="2683234"/>
    <lineage>
        <taxon>Bacteria</taxon>
        <taxon>Pseudomonadati</taxon>
        <taxon>Pseudomonadota</taxon>
        <taxon>Betaproteobacteria</taxon>
        <taxon>Burkholderiales</taxon>
        <taxon>Oxalobacteraceae</taxon>
        <taxon>Telluria group</taxon>
        <taxon>Massilia</taxon>
    </lineage>
</organism>
<dbReference type="PROSITE" id="PS50943">
    <property type="entry name" value="HTH_CROC1"/>
    <property type="match status" value="1"/>
</dbReference>
<dbReference type="InterPro" id="IPR010982">
    <property type="entry name" value="Lambda_DNA-bd_dom_sf"/>
</dbReference>
<dbReference type="InterPro" id="IPR052345">
    <property type="entry name" value="Rad_response_metalloprotease"/>
</dbReference>
<dbReference type="Gene3D" id="1.10.260.40">
    <property type="entry name" value="lambda repressor-like DNA-binding domains"/>
    <property type="match status" value="1"/>
</dbReference>
<dbReference type="SUPFAM" id="SSF47413">
    <property type="entry name" value="lambda repressor-like DNA-binding domains"/>
    <property type="match status" value="1"/>
</dbReference>
<reference evidence="2 3" key="1">
    <citation type="submission" date="2019-12" db="EMBL/GenBank/DDBJ databases">
        <authorList>
            <person name="Li C."/>
            <person name="Zhao J."/>
        </authorList>
    </citation>
    <scope>NUCLEOTIDE SEQUENCE [LARGE SCALE GENOMIC DNA]</scope>
    <source>
        <strain evidence="2 3">NEAU-DD11</strain>
    </source>
</reference>
<sequence length="376" mass="42090">MLNLEKIRDAMMHLGLNQIALAKDCDVSKEAVSNWLSGESVPRPNKLKALATALKIDVAQLVAPPQLSEPIAAFRTRRNRPATGDGLEAAQDQGYHFQQLVPFILRETVFAPSVLEKPRLDEEYIREAARQVRVRNGFSPSEPLTRDNLLYLLRDFGALLVPVPWGKERVGHENALSVYLPESKTSWVVFNINAKNDDFNYWLAHELGHCYTLHSLQGDDGEQFAERFAQELLFPLEAAREALSAICSAPSPREQANWYAGKYEISVVTVVKQADRAAEIAEIAPTGLQTKSFWSSWSAARHSVPTVAQVLFGHETLSTSDYVIKCEQEFKTPIFRTLAKWQRQEGGRSPAFIAGALNVELGLAFELSHFLMTLQD</sequence>
<dbReference type="RefSeq" id="WP_160410811.1">
    <property type="nucleotide sequence ID" value="NZ_WSES01000013.1"/>
</dbReference>
<feature type="domain" description="HTH cro/C1-type" evidence="1">
    <location>
        <begin position="7"/>
        <end position="61"/>
    </location>
</feature>
<dbReference type="Proteomes" id="UP000443353">
    <property type="component" value="Unassembled WGS sequence"/>
</dbReference>
<dbReference type="Pfam" id="PF01381">
    <property type="entry name" value="HTH_3"/>
    <property type="match status" value="1"/>
</dbReference>
<evidence type="ECO:0000259" key="1">
    <source>
        <dbReference type="PROSITE" id="PS50943"/>
    </source>
</evidence>
<dbReference type="InterPro" id="IPR001387">
    <property type="entry name" value="Cro/C1-type_HTH"/>
</dbReference>
<evidence type="ECO:0000313" key="3">
    <source>
        <dbReference type="Proteomes" id="UP000443353"/>
    </source>
</evidence>